<evidence type="ECO:0000256" key="4">
    <source>
        <dbReference type="ARBA" id="ARBA00005797"/>
    </source>
</evidence>
<evidence type="ECO:0000256" key="3">
    <source>
        <dbReference type="ARBA" id="ARBA00004906"/>
    </source>
</evidence>
<dbReference type="Proteomes" id="UP000694888">
    <property type="component" value="Unplaced"/>
</dbReference>
<comment type="catalytic activity">
    <reaction evidence="1">
        <text>S-ubiquitinyl-[E2 ubiquitin-conjugating enzyme]-L-cysteine + [acceptor protein]-L-lysine = [E2 ubiquitin-conjugating enzyme]-L-cysteine + N(6)-ubiquitinyl-[acceptor protein]-L-lysine.</text>
        <dbReference type="EC" id="2.3.2.27"/>
    </reaction>
</comment>
<dbReference type="GeneID" id="101863768"/>
<keyword evidence="10 18" id="KW-0863">Zinc-finger</keyword>
<keyword evidence="11" id="KW-0498">Mitosis</keyword>
<evidence type="ECO:0000256" key="18">
    <source>
        <dbReference type="PROSITE-ProRule" id="PRU00175"/>
    </source>
</evidence>
<dbReference type="InterPro" id="IPR000253">
    <property type="entry name" value="FHA_dom"/>
</dbReference>
<accession>A0ABM0K1I2</accession>
<dbReference type="PROSITE" id="PS50006">
    <property type="entry name" value="FHA_DOMAIN"/>
    <property type="match status" value="1"/>
</dbReference>
<feature type="domain" description="RING-type" evidence="21">
    <location>
        <begin position="251"/>
        <end position="290"/>
    </location>
</feature>
<feature type="compositionally biased region" description="Acidic residues" evidence="19">
    <location>
        <begin position="348"/>
        <end position="372"/>
    </location>
</feature>
<comment type="subcellular location">
    <subcellularLocation>
        <location evidence="2">Nucleus</location>
        <location evidence="2">PML body</location>
    </subcellularLocation>
</comment>
<evidence type="ECO:0000256" key="19">
    <source>
        <dbReference type="SAM" id="MobiDB-lite"/>
    </source>
</evidence>
<dbReference type="PANTHER" id="PTHR16079:SF4">
    <property type="entry name" value="E3 UBIQUITIN-PROTEIN LIGASE CHFR"/>
    <property type="match status" value="1"/>
</dbReference>
<comment type="similarity">
    <text evidence="4">Belongs to the CHFR family.</text>
</comment>
<evidence type="ECO:0000256" key="6">
    <source>
        <dbReference type="ARBA" id="ARBA00017908"/>
    </source>
</evidence>
<dbReference type="Gene3D" id="3.30.40.10">
    <property type="entry name" value="Zinc/RING finger domain, C3HC4 (zinc finger)"/>
    <property type="match status" value="1"/>
</dbReference>
<evidence type="ECO:0000259" key="20">
    <source>
        <dbReference type="PROSITE" id="PS50006"/>
    </source>
</evidence>
<gene>
    <name evidence="23" type="primary">LOC101863768</name>
</gene>
<dbReference type="CDD" id="cd16503">
    <property type="entry name" value="RING-HC_CHFR"/>
    <property type="match status" value="1"/>
</dbReference>
<evidence type="ECO:0000256" key="5">
    <source>
        <dbReference type="ARBA" id="ARBA00012483"/>
    </source>
</evidence>
<feature type="domain" description="FHA" evidence="20">
    <location>
        <begin position="31"/>
        <end position="77"/>
    </location>
</feature>
<evidence type="ECO:0000256" key="7">
    <source>
        <dbReference type="ARBA" id="ARBA00022618"/>
    </source>
</evidence>
<dbReference type="Gene3D" id="2.60.200.20">
    <property type="match status" value="1"/>
</dbReference>
<keyword evidence="22" id="KW-1185">Reference proteome</keyword>
<dbReference type="RefSeq" id="XP_005106562.1">
    <property type="nucleotide sequence ID" value="XM_005106505.3"/>
</dbReference>
<keyword evidence="12" id="KW-0833">Ubl conjugation pathway</keyword>
<reference evidence="23" key="1">
    <citation type="submission" date="2025-08" db="UniProtKB">
        <authorList>
            <consortium name="RefSeq"/>
        </authorList>
    </citation>
    <scope>IDENTIFICATION</scope>
</reference>
<sequence>MSVCDETEAWAQLVSTTDIDSSPIPVVKDTFVVGRSSDCDLPFVGNKLVSGKHCYLERDKDGQVWLYDTSTNGTLLNMNIKLIKGECRELKHGDEFHIVHKKNSPEDDIGYIFQDIEALRAETSSDLEEESTQEYTQPIADADSTIVDDDINEVSTSSPPTQKRKSDDSSPHVTNKKMRSQTCEDPSPEKAAAEEPLKNEKKDAKETSNDSQFGVGTAKTAEVSSTSSVPEGKSGVPQEPESDAIAESLICIICQELFHDCISLQPCMHSYCSGCYSEWMERSNECPSCRLKVDRINKNHIVNNLVEAYLKDKPEKRRSQADLDELDAKNKITRDMLYPVKNPRGCDSEDSSEDYDDEENEDRDYEEEDSSDEPVPAPVGNMLFGIGTPIFGATQIRPTTVCRQCPNFRETNPSGGTGILAGVQQVFTTIKNAVTGGGGDGAGPSTATDTGPPAAGSSSEADPDAKVMPDAPAFTCALNQNHVLCLCCMLPMPDRRAEYLRGADLPPQQCTICYRSFCHAYWGCRKADCNGCIAKLKDMNFGKKCLTSLVLDNHFESAILKDYLEAKAFSVRDVLADCLAKMVTGEYTCINQMRLTNGINTPVCYACGLMIFKDLAYSYRKDIPREQLPGRVTSRSNCYWGKNCRTQRNKPEHAQRFNHICEQTRTT</sequence>
<evidence type="ECO:0000256" key="14">
    <source>
        <dbReference type="ARBA" id="ARBA00023242"/>
    </source>
</evidence>
<dbReference type="PANTHER" id="PTHR16079">
    <property type="entry name" value="UBIQUITIN LIGASE PROTEIN CHFR"/>
    <property type="match status" value="1"/>
</dbReference>
<evidence type="ECO:0000256" key="15">
    <source>
        <dbReference type="ARBA" id="ARBA00023306"/>
    </source>
</evidence>
<organism evidence="22 23">
    <name type="scientific">Aplysia californica</name>
    <name type="common">California sea hare</name>
    <dbReference type="NCBI Taxonomy" id="6500"/>
    <lineage>
        <taxon>Eukaryota</taxon>
        <taxon>Metazoa</taxon>
        <taxon>Spiralia</taxon>
        <taxon>Lophotrochozoa</taxon>
        <taxon>Mollusca</taxon>
        <taxon>Gastropoda</taxon>
        <taxon>Heterobranchia</taxon>
        <taxon>Euthyneura</taxon>
        <taxon>Tectipleura</taxon>
        <taxon>Aplysiida</taxon>
        <taxon>Aplysioidea</taxon>
        <taxon>Aplysiidae</taxon>
        <taxon>Aplysia</taxon>
    </lineage>
</organism>
<dbReference type="PROSITE" id="PS00518">
    <property type="entry name" value="ZF_RING_1"/>
    <property type="match status" value="1"/>
</dbReference>
<dbReference type="InterPro" id="IPR013083">
    <property type="entry name" value="Znf_RING/FYVE/PHD"/>
</dbReference>
<dbReference type="InterPro" id="IPR040909">
    <property type="entry name" value="CHFR_Znf-CRD"/>
</dbReference>
<dbReference type="InterPro" id="IPR008984">
    <property type="entry name" value="SMAD_FHA_dom_sf"/>
</dbReference>
<evidence type="ECO:0000256" key="12">
    <source>
        <dbReference type="ARBA" id="ARBA00022786"/>
    </source>
</evidence>
<evidence type="ECO:0000259" key="21">
    <source>
        <dbReference type="PROSITE" id="PS50089"/>
    </source>
</evidence>
<feature type="compositionally biased region" description="Basic and acidic residues" evidence="19">
    <location>
        <begin position="187"/>
        <end position="208"/>
    </location>
</feature>
<evidence type="ECO:0000256" key="11">
    <source>
        <dbReference type="ARBA" id="ARBA00022776"/>
    </source>
</evidence>
<dbReference type="SUPFAM" id="SSF57850">
    <property type="entry name" value="RING/U-box"/>
    <property type="match status" value="1"/>
</dbReference>
<keyword evidence="7" id="KW-0132">Cell division</keyword>
<dbReference type="InterPro" id="IPR017907">
    <property type="entry name" value="Znf_RING_CS"/>
</dbReference>
<comment type="pathway">
    <text evidence="3">Protein modification; protein ubiquitination.</text>
</comment>
<evidence type="ECO:0000313" key="22">
    <source>
        <dbReference type="Proteomes" id="UP000694888"/>
    </source>
</evidence>
<evidence type="ECO:0000256" key="13">
    <source>
        <dbReference type="ARBA" id="ARBA00022833"/>
    </source>
</evidence>
<dbReference type="EC" id="2.3.2.27" evidence="5"/>
<evidence type="ECO:0000256" key="2">
    <source>
        <dbReference type="ARBA" id="ARBA00004322"/>
    </source>
</evidence>
<evidence type="ECO:0000256" key="16">
    <source>
        <dbReference type="ARBA" id="ARBA00029800"/>
    </source>
</evidence>
<dbReference type="CDD" id="cd22672">
    <property type="entry name" value="FHA_CHFR"/>
    <property type="match status" value="1"/>
</dbReference>
<keyword evidence="13" id="KW-0862">Zinc</keyword>
<dbReference type="InterPro" id="IPR001841">
    <property type="entry name" value="Znf_RING"/>
</dbReference>
<evidence type="ECO:0000256" key="1">
    <source>
        <dbReference type="ARBA" id="ARBA00000900"/>
    </source>
</evidence>
<feature type="region of interest" description="Disordered" evidence="19">
    <location>
        <begin position="338"/>
        <end position="380"/>
    </location>
</feature>
<feature type="compositionally biased region" description="Low complexity" evidence="19">
    <location>
        <begin position="443"/>
        <end position="457"/>
    </location>
</feature>
<keyword evidence="8" id="KW-0808">Transferase</keyword>
<proteinExistence type="inferred from homology"/>
<protein>
    <recommendedName>
        <fullName evidence="6">E3 ubiquitin-protein ligase CHFR</fullName>
        <ecNumber evidence="5">2.3.2.27</ecNumber>
    </recommendedName>
    <alternativeName>
        <fullName evidence="17">Checkpoint with forkhead and RING finger domains protein</fullName>
    </alternativeName>
    <alternativeName>
        <fullName evidence="16">RING-type E3 ubiquitin transferase CHFR</fullName>
    </alternativeName>
</protein>
<evidence type="ECO:0000256" key="9">
    <source>
        <dbReference type="ARBA" id="ARBA00022723"/>
    </source>
</evidence>
<dbReference type="SMART" id="SM00184">
    <property type="entry name" value="RING"/>
    <property type="match status" value="1"/>
</dbReference>
<dbReference type="InterPro" id="IPR052256">
    <property type="entry name" value="E3_ubiquitin-ligase_CHFR"/>
</dbReference>
<evidence type="ECO:0000256" key="10">
    <source>
        <dbReference type="ARBA" id="ARBA00022771"/>
    </source>
</evidence>
<evidence type="ECO:0000256" key="17">
    <source>
        <dbReference type="ARBA" id="ARBA00031332"/>
    </source>
</evidence>
<dbReference type="Pfam" id="PF13639">
    <property type="entry name" value="zf-RING_2"/>
    <property type="match status" value="1"/>
</dbReference>
<dbReference type="Pfam" id="PF00498">
    <property type="entry name" value="FHA"/>
    <property type="match status" value="1"/>
</dbReference>
<dbReference type="SUPFAM" id="SSF49879">
    <property type="entry name" value="SMAD/FHA domain"/>
    <property type="match status" value="1"/>
</dbReference>
<keyword evidence="15" id="KW-0131">Cell cycle</keyword>
<evidence type="ECO:0000256" key="8">
    <source>
        <dbReference type="ARBA" id="ARBA00022679"/>
    </source>
</evidence>
<dbReference type="SMART" id="SM00240">
    <property type="entry name" value="FHA"/>
    <property type="match status" value="1"/>
</dbReference>
<dbReference type="Pfam" id="PF17979">
    <property type="entry name" value="zf-CRD"/>
    <property type="match status" value="1"/>
</dbReference>
<keyword evidence="9" id="KW-0479">Metal-binding</keyword>
<name>A0ABM0K1I2_APLCA</name>
<dbReference type="PROSITE" id="PS50089">
    <property type="entry name" value="ZF_RING_2"/>
    <property type="match status" value="1"/>
</dbReference>
<feature type="region of interest" description="Disordered" evidence="19">
    <location>
        <begin position="123"/>
        <end position="241"/>
    </location>
</feature>
<dbReference type="Gene3D" id="3.30.40.140">
    <property type="match status" value="1"/>
</dbReference>
<feature type="region of interest" description="Disordered" evidence="19">
    <location>
        <begin position="435"/>
        <end position="465"/>
    </location>
</feature>
<evidence type="ECO:0000313" key="23">
    <source>
        <dbReference type="RefSeq" id="XP_005106562.1"/>
    </source>
</evidence>
<keyword evidence="14" id="KW-0539">Nucleus</keyword>